<evidence type="ECO:0000259" key="2">
    <source>
        <dbReference type="Pfam" id="PF00535"/>
    </source>
</evidence>
<dbReference type="InterPro" id="IPR055259">
    <property type="entry name" value="YkvP/CgeB_Glyco_trans-like"/>
</dbReference>
<dbReference type="AlphaFoldDB" id="A0A543PPD6"/>
<organism evidence="4 5">
    <name type="scientific">Humibacillus xanthopallidus</name>
    <dbReference type="NCBI Taxonomy" id="412689"/>
    <lineage>
        <taxon>Bacteria</taxon>
        <taxon>Bacillati</taxon>
        <taxon>Actinomycetota</taxon>
        <taxon>Actinomycetes</taxon>
        <taxon>Micrococcales</taxon>
        <taxon>Intrasporangiaceae</taxon>
        <taxon>Humibacillus</taxon>
    </lineage>
</organism>
<reference evidence="4 5" key="1">
    <citation type="submission" date="2019-06" db="EMBL/GenBank/DDBJ databases">
        <title>Sequencing the genomes of 1000 actinobacteria strains.</title>
        <authorList>
            <person name="Klenk H.-P."/>
        </authorList>
    </citation>
    <scope>NUCLEOTIDE SEQUENCE [LARGE SCALE GENOMIC DNA]</scope>
    <source>
        <strain evidence="4 5">DSM 21776</strain>
    </source>
</reference>
<comment type="caution">
    <text evidence="4">The sequence shown here is derived from an EMBL/GenBank/DDBJ whole genome shotgun (WGS) entry which is preliminary data.</text>
</comment>
<dbReference type="InterPro" id="IPR001173">
    <property type="entry name" value="Glyco_trans_2-like"/>
</dbReference>
<dbReference type="SUPFAM" id="SSF53756">
    <property type="entry name" value="UDP-Glycosyltransferase/glycogen phosphorylase"/>
    <property type="match status" value="1"/>
</dbReference>
<evidence type="ECO:0000259" key="3">
    <source>
        <dbReference type="Pfam" id="PF13524"/>
    </source>
</evidence>
<dbReference type="Pfam" id="PF00535">
    <property type="entry name" value="Glycos_transf_2"/>
    <property type="match status" value="1"/>
</dbReference>
<proteinExistence type="predicted"/>
<accession>A0A543PPD6</accession>
<feature type="region of interest" description="Disordered" evidence="1">
    <location>
        <begin position="42"/>
        <end position="68"/>
    </location>
</feature>
<dbReference type="EMBL" id="VFQF01000002">
    <property type="protein sequence ID" value="TQN45897.1"/>
    <property type="molecule type" value="Genomic_DNA"/>
</dbReference>
<dbReference type="Proteomes" id="UP000320085">
    <property type="component" value="Unassembled WGS sequence"/>
</dbReference>
<dbReference type="InterPro" id="IPR029044">
    <property type="entry name" value="Nucleotide-diphossugar_trans"/>
</dbReference>
<dbReference type="SUPFAM" id="SSF53448">
    <property type="entry name" value="Nucleotide-diphospho-sugar transferases"/>
    <property type="match status" value="1"/>
</dbReference>
<gene>
    <name evidence="4" type="ORF">FHX52_2601</name>
</gene>
<evidence type="ECO:0000313" key="4">
    <source>
        <dbReference type="EMBL" id="TQN45897.1"/>
    </source>
</evidence>
<dbReference type="RefSeq" id="WP_141822624.1">
    <property type="nucleotide sequence ID" value="NZ_BAAAQC010000010.1"/>
</dbReference>
<sequence>MPKSAWTDGPLTRDLARARSALSRAASDPVARQALPRKVRVELGRRLPAPPRRRNRVDVPRPDIPGGPVNRPGVTAAVILDDFSALALRYEWEQVAVEPSTWQQTLHSRPVDLLFVESAWNGNGGAWRLAMTGEGAPSVALTELVAWCRQHGIPTVFWNKEDPPNYDAFLPTARLFDQVFTVDAGRIEDYRRDLGHDRIALLPFGAQPRIHNPIRRGPGRVRDVAFAGTYFADKHDERRDQMATVLEPALPLGLEIWSRMAGGDKRYQFPGAYARAVVGSLPYERLLGAYTSYRVFLNVNSVVSSTTMCARRLFELAAAQTAVLSAPSAAIEPFFGDTVRVSASTEQTELELRALLQHPEYRDRLALRAHRRVLDEHRYEHRVAAVLGSVGIPTTERDCSVSAVVPSMRPDQVDHVLDFLAAQSHPQLELVLVTHGFEVDERQVRARARDLGLSAVIVATPRQGTLGACMNAGVDAASGRFVAKMDDDNHYAEHFLRDLVRAFDYSEASVVGKWAHYAHLRSTGATLLRFPDAEHRYVDLVQGGTIVVPREIARQVRFEDLPRRVDTTFLEKVRRDGGRVYSTDRFNFVSMRAATPDGHTWPVSDLELLARRGSLVFHGDPVEHVTV</sequence>
<dbReference type="OrthoDB" id="6713581at2"/>
<name>A0A543PPD6_9MICO</name>
<dbReference type="Gene3D" id="3.90.550.10">
    <property type="entry name" value="Spore Coat Polysaccharide Biosynthesis Protein SpsA, Chain A"/>
    <property type="match status" value="1"/>
</dbReference>
<dbReference type="Pfam" id="PF13524">
    <property type="entry name" value="Glyco_trans_1_2"/>
    <property type="match status" value="1"/>
</dbReference>
<feature type="domain" description="Spore protein YkvP/CgeB glycosyl transferase-like" evidence="3">
    <location>
        <begin position="270"/>
        <end position="387"/>
    </location>
</feature>
<protein>
    <submittedName>
        <fullName evidence="4">Spore maturation protein CgeB</fullName>
    </submittedName>
</protein>
<dbReference type="CDD" id="cd00761">
    <property type="entry name" value="Glyco_tranf_GTA_type"/>
    <property type="match status" value="1"/>
</dbReference>
<evidence type="ECO:0000256" key="1">
    <source>
        <dbReference type="SAM" id="MobiDB-lite"/>
    </source>
</evidence>
<feature type="domain" description="Glycosyltransferase 2-like" evidence="2">
    <location>
        <begin position="410"/>
        <end position="516"/>
    </location>
</feature>
<evidence type="ECO:0000313" key="5">
    <source>
        <dbReference type="Proteomes" id="UP000320085"/>
    </source>
</evidence>